<dbReference type="InterPro" id="IPR001810">
    <property type="entry name" value="F-box_dom"/>
</dbReference>
<proteinExistence type="predicted"/>
<dbReference type="EMBL" id="CVRI01000057">
    <property type="protein sequence ID" value="CRL02014.1"/>
    <property type="molecule type" value="Genomic_DNA"/>
</dbReference>
<dbReference type="InterPro" id="IPR032675">
    <property type="entry name" value="LRR_dom_sf"/>
</dbReference>
<dbReference type="Pfam" id="PF00646">
    <property type="entry name" value="F-box"/>
    <property type="match status" value="1"/>
</dbReference>
<accession>A0A1J1ISC7</accession>
<evidence type="ECO:0000259" key="1">
    <source>
        <dbReference type="PROSITE" id="PS50181"/>
    </source>
</evidence>
<reference evidence="2 3" key="1">
    <citation type="submission" date="2015-04" db="EMBL/GenBank/DDBJ databases">
        <authorList>
            <person name="Syromyatnikov M.Y."/>
            <person name="Popov V.N."/>
        </authorList>
    </citation>
    <scope>NUCLEOTIDE SEQUENCE [LARGE SCALE GENOMIC DNA]</scope>
</reference>
<name>A0A1J1ISC7_9DIPT</name>
<sequence length="487" mass="58122">MELEDVSLCDLPFELLEIIFEYLSKEDLKVLINFCNRLRDVIIASSITMRKLKLTLNEDWMENQNFVEKSGKFVKILDFDYCNFEVPEEFLGLIKLMRNIESLKLANIHLNAEIFNKKFKILAIKLNKLMRLDLDNSQAVGKLVRLYLKKLQVKHLRLDFSHYNVTDEFVKLLWSQQTLDTLELSGFNNILYQSLFKHNISYMIRFPLKRLILNHRVTYNEFYLEFFKVLVSLESLEVYKEVETQEFFNVVFAMENLRSLALSTNFVTLKNIDFKKVGNSKIEELILVTRNQYGIEQTINYLAMKLLMLRKLKVVNIKTDSSDQMLAFVHLKKLESLHIDNSKVKFLQNIKLDNLQSLHLTNIHPFLKFEDWENFFKNNPKISTLILSHFEVYYVIETIKSEIDKIIYNLHYIEKSLKHLEIYQELRYQKPMKVYIDIGKDDKIMKVSDSFIKICREEFHLLRKMKGGLNLSYYADEYFEINNKYLK</sequence>
<feature type="domain" description="F-box" evidence="1">
    <location>
        <begin position="5"/>
        <end position="52"/>
    </location>
</feature>
<evidence type="ECO:0000313" key="2">
    <source>
        <dbReference type="EMBL" id="CRL02014.1"/>
    </source>
</evidence>
<gene>
    <name evidence="2" type="ORF">CLUMA_CG015452</name>
</gene>
<dbReference type="AlphaFoldDB" id="A0A1J1ISC7"/>
<dbReference type="Gene3D" id="3.80.10.10">
    <property type="entry name" value="Ribonuclease Inhibitor"/>
    <property type="match status" value="2"/>
</dbReference>
<dbReference type="Proteomes" id="UP000183832">
    <property type="component" value="Unassembled WGS sequence"/>
</dbReference>
<dbReference type="InterPro" id="IPR036047">
    <property type="entry name" value="F-box-like_dom_sf"/>
</dbReference>
<dbReference type="SUPFAM" id="SSF52047">
    <property type="entry name" value="RNI-like"/>
    <property type="match status" value="1"/>
</dbReference>
<dbReference type="SUPFAM" id="SSF81383">
    <property type="entry name" value="F-box domain"/>
    <property type="match status" value="1"/>
</dbReference>
<organism evidence="2 3">
    <name type="scientific">Clunio marinus</name>
    <dbReference type="NCBI Taxonomy" id="568069"/>
    <lineage>
        <taxon>Eukaryota</taxon>
        <taxon>Metazoa</taxon>
        <taxon>Ecdysozoa</taxon>
        <taxon>Arthropoda</taxon>
        <taxon>Hexapoda</taxon>
        <taxon>Insecta</taxon>
        <taxon>Pterygota</taxon>
        <taxon>Neoptera</taxon>
        <taxon>Endopterygota</taxon>
        <taxon>Diptera</taxon>
        <taxon>Nematocera</taxon>
        <taxon>Chironomoidea</taxon>
        <taxon>Chironomidae</taxon>
        <taxon>Clunio</taxon>
    </lineage>
</organism>
<dbReference type="PROSITE" id="PS50181">
    <property type="entry name" value="FBOX"/>
    <property type="match status" value="1"/>
</dbReference>
<dbReference type="OrthoDB" id="10405140at2759"/>
<protein>
    <submittedName>
        <fullName evidence="2">CLUMA_CG015452, isoform A</fullName>
    </submittedName>
</protein>
<evidence type="ECO:0000313" key="3">
    <source>
        <dbReference type="Proteomes" id="UP000183832"/>
    </source>
</evidence>
<keyword evidence="3" id="KW-1185">Reference proteome</keyword>